<evidence type="ECO:0000256" key="1">
    <source>
        <dbReference type="ARBA" id="ARBA00005939"/>
    </source>
</evidence>
<organism evidence="4">
    <name type="scientific">Enterobius vermicularis</name>
    <name type="common">Human pinworm</name>
    <dbReference type="NCBI Taxonomy" id="51028"/>
    <lineage>
        <taxon>Eukaryota</taxon>
        <taxon>Metazoa</taxon>
        <taxon>Ecdysozoa</taxon>
        <taxon>Nematoda</taxon>
        <taxon>Chromadorea</taxon>
        <taxon>Rhabditida</taxon>
        <taxon>Spirurina</taxon>
        <taxon>Oxyuridomorpha</taxon>
        <taxon>Oxyuroidea</taxon>
        <taxon>Oxyuridae</taxon>
        <taxon>Enterobius</taxon>
    </lineage>
</organism>
<evidence type="ECO:0000313" key="3">
    <source>
        <dbReference type="Proteomes" id="UP000274131"/>
    </source>
</evidence>
<reference evidence="4" key="1">
    <citation type="submission" date="2017-02" db="UniProtKB">
        <authorList>
            <consortium name="WormBaseParasite"/>
        </authorList>
    </citation>
    <scope>IDENTIFICATION</scope>
</reference>
<proteinExistence type="inferred from homology"/>
<evidence type="ECO:0000313" key="2">
    <source>
        <dbReference type="EMBL" id="VDD90079.1"/>
    </source>
</evidence>
<dbReference type="Proteomes" id="UP000274131">
    <property type="component" value="Unassembled WGS sequence"/>
</dbReference>
<reference evidence="2 3" key="2">
    <citation type="submission" date="2018-10" db="EMBL/GenBank/DDBJ databases">
        <authorList>
            <consortium name="Pathogen Informatics"/>
        </authorList>
    </citation>
    <scope>NUCLEOTIDE SEQUENCE [LARGE SCALE GENOMIC DNA]</scope>
</reference>
<dbReference type="OrthoDB" id="21617at2759"/>
<dbReference type="EMBL" id="UXUI01007975">
    <property type="protein sequence ID" value="VDD90079.1"/>
    <property type="molecule type" value="Genomic_DNA"/>
</dbReference>
<name>A0A0N4V4S9_ENTVE</name>
<dbReference type="Pfam" id="PF07324">
    <property type="entry name" value="DGCR6"/>
    <property type="match status" value="1"/>
</dbReference>
<evidence type="ECO:0000313" key="4">
    <source>
        <dbReference type="WBParaSite" id="EVEC_0000517701-mRNA-1"/>
    </source>
</evidence>
<accession>A0A0N4V4S9</accession>
<sequence>MDGYSTEDKRRILQQEIQVFAETVNPKVKPKFTAELQNSLIESLLDGTVFAIVDSLKDLQRMRETQLYDNRQQRLVELQTVPDLEEQMRLIDVNIVQELDKVIVADQQNTLSRAGVPNFRVTKNENEIVLQMEIIRFITTVINKHL</sequence>
<dbReference type="AlphaFoldDB" id="A0A0N4V4S9"/>
<dbReference type="PANTHER" id="PTHR13054:SF2">
    <property type="entry name" value="PROTEIN DGCR6"/>
    <property type="match status" value="1"/>
</dbReference>
<comment type="similarity">
    <text evidence="1">Belongs to the gonadal family.</text>
</comment>
<dbReference type="PANTHER" id="PTHR13054">
    <property type="entry name" value="DIGEORGE SYNDROME CRITICAL REGION 6 DGCR6 FAMILY MEMBER"/>
    <property type="match status" value="1"/>
</dbReference>
<keyword evidence="3" id="KW-1185">Reference proteome</keyword>
<protein>
    <submittedName>
        <fullName evidence="4">Gonadal protein gdl</fullName>
    </submittedName>
</protein>
<gene>
    <name evidence="2" type="ORF">EVEC_LOCUS4830</name>
</gene>
<dbReference type="WBParaSite" id="EVEC_0000517701-mRNA-1">
    <property type="protein sequence ID" value="EVEC_0000517701-mRNA-1"/>
    <property type="gene ID" value="EVEC_0000517701"/>
</dbReference>
<dbReference type="STRING" id="51028.A0A0N4V4S9"/>
<dbReference type="InterPro" id="IPR010849">
    <property type="entry name" value="Gonadal"/>
</dbReference>